<evidence type="ECO:0000313" key="11">
    <source>
        <dbReference type="EnsemblPlants" id="Kaladp0002s0001.1.v1.1"/>
    </source>
</evidence>
<feature type="compositionally biased region" description="Polar residues" evidence="9">
    <location>
        <begin position="219"/>
        <end position="234"/>
    </location>
</feature>
<dbReference type="Gene3D" id="3.30.40.10">
    <property type="entry name" value="Zinc/RING finger domain, C3HC4 (zinc finger)"/>
    <property type="match status" value="1"/>
</dbReference>
<dbReference type="PANTHER" id="PTHR46463:SF78">
    <property type="entry name" value="RING-TYPE DOMAIN-CONTAINING PROTEIN"/>
    <property type="match status" value="1"/>
</dbReference>
<dbReference type="PANTHER" id="PTHR46463">
    <property type="entry name" value="ZINC FINGER, RING/FYVE/PHD-TYPE"/>
    <property type="match status" value="1"/>
</dbReference>
<feature type="region of interest" description="Disordered" evidence="9">
    <location>
        <begin position="147"/>
        <end position="262"/>
    </location>
</feature>
<dbReference type="PROSITE" id="PS50089">
    <property type="entry name" value="ZF_RING_2"/>
    <property type="match status" value="1"/>
</dbReference>
<dbReference type="OMA" id="MCLRDIS"/>
<reference evidence="11" key="1">
    <citation type="submission" date="2021-01" db="UniProtKB">
        <authorList>
            <consortium name="EnsemblPlants"/>
        </authorList>
    </citation>
    <scope>IDENTIFICATION</scope>
</reference>
<dbReference type="EC" id="2.3.2.27" evidence="2"/>
<proteinExistence type="predicted"/>
<evidence type="ECO:0000256" key="4">
    <source>
        <dbReference type="ARBA" id="ARBA00022723"/>
    </source>
</evidence>
<feature type="compositionally biased region" description="Basic and acidic residues" evidence="9">
    <location>
        <begin position="335"/>
        <end position="359"/>
    </location>
</feature>
<dbReference type="SMART" id="SM00184">
    <property type="entry name" value="RING"/>
    <property type="match status" value="1"/>
</dbReference>
<dbReference type="AlphaFoldDB" id="A0A7N0R941"/>
<protein>
    <recommendedName>
        <fullName evidence="2">RING-type E3 ubiquitin transferase</fullName>
        <ecNumber evidence="2">2.3.2.27</ecNumber>
    </recommendedName>
</protein>
<dbReference type="GO" id="GO:0009561">
    <property type="term" value="P:megagametogenesis"/>
    <property type="evidence" value="ECO:0007669"/>
    <property type="project" value="EnsemblPlants"/>
</dbReference>
<dbReference type="InterPro" id="IPR001841">
    <property type="entry name" value="Znf_RING"/>
</dbReference>
<evidence type="ECO:0000256" key="1">
    <source>
        <dbReference type="ARBA" id="ARBA00000900"/>
    </source>
</evidence>
<evidence type="ECO:0000256" key="2">
    <source>
        <dbReference type="ARBA" id="ARBA00012483"/>
    </source>
</evidence>
<organism evidence="11 12">
    <name type="scientific">Kalanchoe fedtschenkoi</name>
    <name type="common">Lavender scallops</name>
    <name type="synonym">South American air plant</name>
    <dbReference type="NCBI Taxonomy" id="63787"/>
    <lineage>
        <taxon>Eukaryota</taxon>
        <taxon>Viridiplantae</taxon>
        <taxon>Streptophyta</taxon>
        <taxon>Embryophyta</taxon>
        <taxon>Tracheophyta</taxon>
        <taxon>Spermatophyta</taxon>
        <taxon>Magnoliopsida</taxon>
        <taxon>eudicotyledons</taxon>
        <taxon>Gunneridae</taxon>
        <taxon>Pentapetalae</taxon>
        <taxon>Saxifragales</taxon>
        <taxon>Crassulaceae</taxon>
        <taxon>Kalanchoe</taxon>
    </lineage>
</organism>
<evidence type="ECO:0000313" key="12">
    <source>
        <dbReference type="Proteomes" id="UP000594263"/>
    </source>
</evidence>
<dbReference type="GO" id="GO:0051603">
    <property type="term" value="P:proteolysis involved in protein catabolic process"/>
    <property type="evidence" value="ECO:0007669"/>
    <property type="project" value="EnsemblPlants"/>
</dbReference>
<keyword evidence="4" id="KW-0479">Metal-binding</keyword>
<dbReference type="Pfam" id="PF13639">
    <property type="entry name" value="zf-RING_2"/>
    <property type="match status" value="1"/>
</dbReference>
<evidence type="ECO:0000256" key="3">
    <source>
        <dbReference type="ARBA" id="ARBA00022679"/>
    </source>
</evidence>
<dbReference type="Gramene" id="Kaladp0002s0001.1.v1.1">
    <property type="protein sequence ID" value="Kaladp0002s0001.1.v1.1"/>
    <property type="gene ID" value="Kaladp0002s0001.v1.1"/>
</dbReference>
<dbReference type="EnsemblPlants" id="Kaladp0002s0001.1.v1.1">
    <property type="protein sequence ID" value="Kaladp0002s0001.1.v1.1"/>
    <property type="gene ID" value="Kaladp0002s0001.v1.1"/>
</dbReference>
<evidence type="ECO:0000256" key="9">
    <source>
        <dbReference type="SAM" id="MobiDB-lite"/>
    </source>
</evidence>
<feature type="region of interest" description="Disordered" evidence="9">
    <location>
        <begin position="318"/>
        <end position="368"/>
    </location>
</feature>
<name>A0A7N0R941_KALFE</name>
<evidence type="ECO:0000256" key="5">
    <source>
        <dbReference type="ARBA" id="ARBA00022771"/>
    </source>
</evidence>
<dbReference type="GO" id="GO:0055046">
    <property type="term" value="P:microgametogenesis"/>
    <property type="evidence" value="ECO:0007669"/>
    <property type="project" value="EnsemblPlants"/>
</dbReference>
<keyword evidence="5 8" id="KW-0863">Zinc-finger</keyword>
<comment type="catalytic activity">
    <reaction evidence="1">
        <text>S-ubiquitinyl-[E2 ubiquitin-conjugating enzyme]-L-cysteine + [acceptor protein]-L-lysine = [E2 ubiquitin-conjugating enzyme]-L-cysteine + N(6)-ubiquitinyl-[acceptor protein]-L-lysine.</text>
        <dbReference type="EC" id="2.3.2.27"/>
    </reaction>
</comment>
<evidence type="ECO:0000259" key="10">
    <source>
        <dbReference type="PROSITE" id="PS50089"/>
    </source>
</evidence>
<dbReference type="GO" id="GO:0061630">
    <property type="term" value="F:ubiquitin protein ligase activity"/>
    <property type="evidence" value="ECO:0007669"/>
    <property type="project" value="UniProtKB-EC"/>
</dbReference>
<dbReference type="InterPro" id="IPR013083">
    <property type="entry name" value="Znf_RING/FYVE/PHD"/>
</dbReference>
<evidence type="ECO:0000256" key="7">
    <source>
        <dbReference type="ARBA" id="ARBA00022833"/>
    </source>
</evidence>
<keyword evidence="12" id="KW-1185">Reference proteome</keyword>
<dbReference type="SUPFAM" id="SSF57850">
    <property type="entry name" value="RING/U-box"/>
    <property type="match status" value="1"/>
</dbReference>
<feature type="compositionally biased region" description="Basic residues" evidence="9">
    <location>
        <begin position="148"/>
        <end position="162"/>
    </location>
</feature>
<dbReference type="Proteomes" id="UP000594263">
    <property type="component" value="Unplaced"/>
</dbReference>
<dbReference type="GO" id="GO:0008270">
    <property type="term" value="F:zinc ion binding"/>
    <property type="evidence" value="ECO:0007669"/>
    <property type="project" value="UniProtKB-KW"/>
</dbReference>
<sequence>MEASGMEETVKVENHGSSAADFVEGGLQEACDDACSICLENYTESDPSTVTICKHEFHLQCILEWGQRSSQCPMCWQSLRLKDPTSQELFEAVEQERNFRMAPPRNTMIFRHPTFGDFELQHLPAGTNIHELEERIIQHLTAAAAMGRARHMARREGHRSRAHDRPQFMSGSPHHGASSAEHHARVEGEGEAAASNVGSPSRGLPPTAEESPHHDLHATSIQGQQVSGSTSSHHWSAHVSPNHRQYSPPQDDSAGPSDLHSFSESLKSRFNAISMRYKESISKNARELKERLFSRSPPISEIGPEVRRDVNAGMATISRMMDRLESTASGGSSPDHQHHHDPDASGENPGRHPPSDSDKPPASSSVSN</sequence>
<feature type="domain" description="RING-type" evidence="10">
    <location>
        <begin position="35"/>
        <end position="75"/>
    </location>
</feature>
<keyword evidence="6" id="KW-0833">Ubl conjugation pathway</keyword>
<keyword evidence="3" id="KW-0808">Transferase</keyword>
<evidence type="ECO:0000256" key="6">
    <source>
        <dbReference type="ARBA" id="ARBA00022786"/>
    </source>
</evidence>
<dbReference type="GO" id="GO:0051726">
    <property type="term" value="P:regulation of cell cycle"/>
    <property type="evidence" value="ECO:0007669"/>
    <property type="project" value="EnsemblPlants"/>
</dbReference>
<evidence type="ECO:0000256" key="8">
    <source>
        <dbReference type="PROSITE-ProRule" id="PRU00175"/>
    </source>
</evidence>
<accession>A0A7N0R941</accession>
<keyword evidence="7" id="KW-0862">Zinc</keyword>